<reference evidence="3 4" key="1">
    <citation type="submission" date="2018-05" db="EMBL/GenBank/DDBJ databases">
        <title>Genomic Encyclopedia of Type Strains, Phase IV (KMG-IV): sequencing the most valuable type-strain genomes for metagenomic binning, comparative biology and taxonomic classification.</title>
        <authorList>
            <person name="Goeker M."/>
        </authorList>
    </citation>
    <scope>NUCLEOTIDE SEQUENCE [LARGE SCALE GENOMIC DNA]</scope>
    <source>
        <strain evidence="3 4">DSM 44717</strain>
    </source>
</reference>
<keyword evidence="2" id="KW-0812">Transmembrane</keyword>
<dbReference type="Proteomes" id="UP000246410">
    <property type="component" value="Unassembled WGS sequence"/>
</dbReference>
<name>A0A317NBQ3_9NOCA</name>
<accession>A0A317NBQ3</accession>
<keyword evidence="4" id="KW-1185">Reference proteome</keyword>
<gene>
    <name evidence="3" type="ORF">DFR69_11137</name>
</gene>
<evidence type="ECO:0000256" key="2">
    <source>
        <dbReference type="SAM" id="Phobius"/>
    </source>
</evidence>
<organism evidence="3 4">
    <name type="scientific">Nocardia neocaledoniensis</name>
    <dbReference type="NCBI Taxonomy" id="236511"/>
    <lineage>
        <taxon>Bacteria</taxon>
        <taxon>Bacillati</taxon>
        <taxon>Actinomycetota</taxon>
        <taxon>Actinomycetes</taxon>
        <taxon>Mycobacteriales</taxon>
        <taxon>Nocardiaceae</taxon>
        <taxon>Nocardia</taxon>
    </lineage>
</organism>
<feature type="region of interest" description="Disordered" evidence="1">
    <location>
        <begin position="1"/>
        <end position="22"/>
    </location>
</feature>
<protein>
    <submittedName>
        <fullName evidence="3">Mce-associated membrane protein</fullName>
    </submittedName>
</protein>
<evidence type="ECO:0000313" key="4">
    <source>
        <dbReference type="Proteomes" id="UP000246410"/>
    </source>
</evidence>
<feature type="transmembrane region" description="Helical" evidence="2">
    <location>
        <begin position="33"/>
        <end position="55"/>
    </location>
</feature>
<dbReference type="EMBL" id="QGTL01000011">
    <property type="protein sequence ID" value="PWV71048.1"/>
    <property type="molecule type" value="Genomic_DNA"/>
</dbReference>
<comment type="caution">
    <text evidence="3">The sequence shown here is derived from an EMBL/GenBank/DDBJ whole genome shotgun (WGS) entry which is preliminary data.</text>
</comment>
<evidence type="ECO:0000313" key="3">
    <source>
        <dbReference type="EMBL" id="PWV71048.1"/>
    </source>
</evidence>
<dbReference type="RefSeq" id="WP_244198454.1">
    <property type="nucleotide sequence ID" value="NZ_QGTL01000011.1"/>
</dbReference>
<sequence>MTAQTLPAPSPTDEEPAERRPARRQLTLPVSTLLTGALAVFGILAGVCFAVLWVNARADLNSLQRDAADDLRAERVATDYAVGASQVDYRDVDSWVGRLKAGTSTTLAAKFDATAPKLKDILVPMQWTSTGSASSAKVASRSAEVFLVDVYVEVDSTSAQTTEKTRTTVHYAVTVDAGSGWQVVDVGGAGGALPLK</sequence>
<proteinExistence type="predicted"/>
<keyword evidence="2" id="KW-0472">Membrane</keyword>
<keyword evidence="2" id="KW-1133">Transmembrane helix</keyword>
<dbReference type="AlphaFoldDB" id="A0A317NBQ3"/>
<evidence type="ECO:0000256" key="1">
    <source>
        <dbReference type="SAM" id="MobiDB-lite"/>
    </source>
</evidence>